<dbReference type="AlphaFoldDB" id="A0A8S1LQY2"/>
<dbReference type="EMBL" id="CAJJDM010000041">
    <property type="protein sequence ID" value="CAD8068351.1"/>
    <property type="molecule type" value="Genomic_DNA"/>
</dbReference>
<keyword evidence="2" id="KW-1185">Reference proteome</keyword>
<accession>A0A8S1LQY2</accession>
<sequence>MIQEAYFICVSAQCQQDRILNDWESIVAHQNEGHEVLEKEDLINTINAKLNKKKATLLQDLLARIHKIMINQEDALISFINQTFFETYKNWKEQIQSYQQFQDYLLPNQIDQDTKISKLIDVYQNLDNEQLHFFKDCLYQTEYQYKELQKQIKLHFTKTDQEFKLLQQSLFNQIKENKRQREFKLQQYQQNDNKIINLQSIQSQSIPIIQKDKLIINTIDNNNMLKEIQLKSDFQNQKDPLIITEQRDQSQKNHINLQENGNGQNMNNNNNKQNEKQQKYIVLTKQNQARKNQNFEQQSHLKQNIQEQSQSPILSQEIQYQQQIQSSENIINGNSTKQIIDTIPQNQKLPLRGYKDNQQQLQSQNNNIVQQNTQNSNSKIQLPSDQLIQKTNEIAQEVSLSPQKPPPLKGYKDRQTEEQKVIKLARSNDKRNYLDTDQIKEIQQNTSKRFDIDKSEKHMKYSNKFSTIFSIKECFAIVEGVFKLTEQNQFHIYIRSSVENYEIEAGMVNLSQIKQKQVFPKIYGINEKGECLSTQIKTPIQLLLNCSYLFAFRKEEKTLVCLDLMKNIQYAIKLPNDENSDYVFFIKMSNLEVQLI</sequence>
<dbReference type="Proteomes" id="UP000688137">
    <property type="component" value="Unassembled WGS sequence"/>
</dbReference>
<evidence type="ECO:0000313" key="1">
    <source>
        <dbReference type="EMBL" id="CAD8068351.1"/>
    </source>
</evidence>
<organism evidence="1 2">
    <name type="scientific">Paramecium primaurelia</name>
    <dbReference type="NCBI Taxonomy" id="5886"/>
    <lineage>
        <taxon>Eukaryota</taxon>
        <taxon>Sar</taxon>
        <taxon>Alveolata</taxon>
        <taxon>Ciliophora</taxon>
        <taxon>Intramacronucleata</taxon>
        <taxon>Oligohymenophorea</taxon>
        <taxon>Peniculida</taxon>
        <taxon>Parameciidae</taxon>
        <taxon>Paramecium</taxon>
    </lineage>
</organism>
<dbReference type="OMA" id="NDWESIV"/>
<gene>
    <name evidence="1" type="ORF">PPRIM_AZ9-3.1.T0420115</name>
</gene>
<protein>
    <submittedName>
        <fullName evidence="1">Uncharacterized protein</fullName>
    </submittedName>
</protein>
<proteinExistence type="predicted"/>
<comment type="caution">
    <text evidence="1">The sequence shown here is derived from an EMBL/GenBank/DDBJ whole genome shotgun (WGS) entry which is preliminary data.</text>
</comment>
<reference evidence="1" key="1">
    <citation type="submission" date="2021-01" db="EMBL/GenBank/DDBJ databases">
        <authorList>
            <consortium name="Genoscope - CEA"/>
            <person name="William W."/>
        </authorList>
    </citation>
    <scope>NUCLEOTIDE SEQUENCE</scope>
</reference>
<name>A0A8S1LQY2_PARPR</name>
<evidence type="ECO:0000313" key="2">
    <source>
        <dbReference type="Proteomes" id="UP000688137"/>
    </source>
</evidence>